<dbReference type="AlphaFoldDB" id="A0A8S0PM38"/>
<protein>
    <submittedName>
        <fullName evidence="3">CAAX amino terminal protease family</fullName>
    </submittedName>
</protein>
<feature type="domain" description="CAAX prenyl protease 2/Lysostaphin resistance protein A-like" evidence="2">
    <location>
        <begin position="228"/>
        <end position="313"/>
    </location>
</feature>
<feature type="transmembrane region" description="Helical" evidence="1">
    <location>
        <begin position="213"/>
        <end position="237"/>
    </location>
</feature>
<reference evidence="3 4" key="1">
    <citation type="submission" date="2019-12" db="EMBL/GenBank/DDBJ databases">
        <authorList>
            <person name="Alioto T."/>
            <person name="Alioto T."/>
            <person name="Gomez Garrido J."/>
        </authorList>
    </citation>
    <scope>NUCLEOTIDE SEQUENCE [LARGE SCALE GENOMIC DNA]</scope>
</reference>
<sequence>MVYTSIVQSSISILSLSPKFYSHTKTPYRIPQILPFSPLIPVLKLQVAPTRRLCTVCCYKNNSSQESDKKEAGLNWRILKRWDVPWNWQTISLTSLACGLSFVLTGLIEAAAIPYAGLKIEELSLDEKAEILFVDQSIATAVVFGVLYSLTKSFSPLPDDIYRYDLKEPFNFRKGWLLWAGIGLGGALGAIALTGVVMSFVNGEAPHRETDALVRLLPLIGSSGISTACLVGITGILAPILEETVFRGFFMVSLTKWLPTPIAVLISAAVFAVAHFTPEEFPQLFVLGTALGLSYAHTRNLLTPITIHAFWNSGVILLLTFLQLRGYDIKELLQAS</sequence>
<dbReference type="OrthoDB" id="548974at2759"/>
<name>A0A8S0PM38_OLEEU</name>
<dbReference type="GO" id="GO:0006508">
    <property type="term" value="P:proteolysis"/>
    <property type="evidence" value="ECO:0007669"/>
    <property type="project" value="UniProtKB-KW"/>
</dbReference>
<evidence type="ECO:0000259" key="2">
    <source>
        <dbReference type="Pfam" id="PF02517"/>
    </source>
</evidence>
<keyword evidence="3" id="KW-0645">Protease</keyword>
<dbReference type="PANTHER" id="PTHR43592:SF15">
    <property type="entry name" value="CAAX AMINO TERMINAL PROTEASE FAMILY PROTEIN"/>
    <property type="match status" value="1"/>
</dbReference>
<keyword evidence="1" id="KW-0472">Membrane</keyword>
<dbReference type="Gramene" id="OE9A093954T1">
    <property type="protein sequence ID" value="OE9A093954C1"/>
    <property type="gene ID" value="OE9A093954"/>
</dbReference>
<feature type="transmembrane region" description="Helical" evidence="1">
    <location>
        <begin position="130"/>
        <end position="150"/>
    </location>
</feature>
<dbReference type="Proteomes" id="UP000594638">
    <property type="component" value="Unassembled WGS sequence"/>
</dbReference>
<feature type="transmembrane region" description="Helical" evidence="1">
    <location>
        <begin position="91"/>
        <end position="118"/>
    </location>
</feature>
<keyword evidence="4" id="KW-1185">Reference proteome</keyword>
<dbReference type="GO" id="GO:0080120">
    <property type="term" value="P:CAAX-box protein maturation"/>
    <property type="evidence" value="ECO:0007669"/>
    <property type="project" value="UniProtKB-ARBA"/>
</dbReference>
<keyword evidence="3" id="KW-0378">Hydrolase</keyword>
<feature type="transmembrane region" description="Helical" evidence="1">
    <location>
        <begin position="176"/>
        <end position="201"/>
    </location>
</feature>
<accession>A0A8S0PM38</accession>
<dbReference type="InterPro" id="IPR003675">
    <property type="entry name" value="Rce1/LyrA-like_dom"/>
</dbReference>
<gene>
    <name evidence="3" type="ORF">OLEA9_A093954</name>
</gene>
<dbReference type="Pfam" id="PF02517">
    <property type="entry name" value="Rce1-like"/>
    <property type="match status" value="1"/>
</dbReference>
<evidence type="ECO:0000256" key="1">
    <source>
        <dbReference type="SAM" id="Phobius"/>
    </source>
</evidence>
<feature type="transmembrane region" description="Helical" evidence="1">
    <location>
        <begin position="257"/>
        <end position="274"/>
    </location>
</feature>
<proteinExistence type="predicted"/>
<organism evidence="3 4">
    <name type="scientific">Olea europaea subsp. europaea</name>
    <dbReference type="NCBI Taxonomy" id="158383"/>
    <lineage>
        <taxon>Eukaryota</taxon>
        <taxon>Viridiplantae</taxon>
        <taxon>Streptophyta</taxon>
        <taxon>Embryophyta</taxon>
        <taxon>Tracheophyta</taxon>
        <taxon>Spermatophyta</taxon>
        <taxon>Magnoliopsida</taxon>
        <taxon>eudicotyledons</taxon>
        <taxon>Gunneridae</taxon>
        <taxon>Pentapetalae</taxon>
        <taxon>asterids</taxon>
        <taxon>lamiids</taxon>
        <taxon>Lamiales</taxon>
        <taxon>Oleaceae</taxon>
        <taxon>Oleeae</taxon>
        <taxon>Olea</taxon>
    </lineage>
</organism>
<feature type="transmembrane region" description="Helical" evidence="1">
    <location>
        <begin position="304"/>
        <end position="324"/>
    </location>
</feature>
<keyword evidence="1" id="KW-1133">Transmembrane helix</keyword>
<keyword evidence="1" id="KW-0812">Transmembrane</keyword>
<dbReference type="GO" id="GO:0004175">
    <property type="term" value="F:endopeptidase activity"/>
    <property type="evidence" value="ECO:0007669"/>
    <property type="project" value="UniProtKB-ARBA"/>
</dbReference>
<dbReference type="EMBL" id="CACTIH010000128">
    <property type="protein sequence ID" value="CAA2954823.1"/>
    <property type="molecule type" value="Genomic_DNA"/>
</dbReference>
<evidence type="ECO:0000313" key="4">
    <source>
        <dbReference type="Proteomes" id="UP000594638"/>
    </source>
</evidence>
<dbReference type="PANTHER" id="PTHR43592">
    <property type="entry name" value="CAAX AMINO TERMINAL PROTEASE"/>
    <property type="match status" value="1"/>
</dbReference>
<comment type="caution">
    <text evidence="3">The sequence shown here is derived from an EMBL/GenBank/DDBJ whole genome shotgun (WGS) entry which is preliminary data.</text>
</comment>
<evidence type="ECO:0000313" key="3">
    <source>
        <dbReference type="EMBL" id="CAA2954823.1"/>
    </source>
</evidence>